<organism evidence="2 3">
    <name type="scientific">Candidatus Egerieousia excrementavium</name>
    <dbReference type="NCBI Taxonomy" id="2840778"/>
    <lineage>
        <taxon>Bacteria</taxon>
        <taxon>Pseudomonadati</taxon>
        <taxon>Bacteroidota</taxon>
        <taxon>Bacteroidia</taxon>
        <taxon>Bacteroidales</taxon>
        <taxon>Candidatus Egerieousia</taxon>
    </lineage>
</organism>
<feature type="transmembrane region" description="Helical" evidence="1">
    <location>
        <begin position="198"/>
        <end position="217"/>
    </location>
</feature>
<accession>A0A9D9DKQ9</accession>
<gene>
    <name evidence="2" type="ORF">IAC68_03865</name>
</gene>
<evidence type="ECO:0000313" key="3">
    <source>
        <dbReference type="Proteomes" id="UP000823635"/>
    </source>
</evidence>
<name>A0A9D9DKQ9_9BACT</name>
<feature type="transmembrane region" description="Helical" evidence="1">
    <location>
        <begin position="16"/>
        <end position="36"/>
    </location>
</feature>
<dbReference type="AlphaFoldDB" id="A0A9D9DKQ9"/>
<proteinExistence type="predicted"/>
<keyword evidence="1" id="KW-0472">Membrane</keyword>
<evidence type="ECO:0000256" key="1">
    <source>
        <dbReference type="SAM" id="Phobius"/>
    </source>
</evidence>
<feature type="transmembrane region" description="Helical" evidence="1">
    <location>
        <begin position="169"/>
        <end position="186"/>
    </location>
</feature>
<keyword evidence="1" id="KW-1133">Transmembrane helix</keyword>
<reference evidence="2" key="2">
    <citation type="journal article" date="2021" name="PeerJ">
        <title>Extensive microbial diversity within the chicken gut microbiome revealed by metagenomics and culture.</title>
        <authorList>
            <person name="Gilroy R."/>
            <person name="Ravi A."/>
            <person name="Getino M."/>
            <person name="Pursley I."/>
            <person name="Horton D.L."/>
            <person name="Alikhan N.F."/>
            <person name="Baker D."/>
            <person name="Gharbi K."/>
            <person name="Hall N."/>
            <person name="Watson M."/>
            <person name="Adriaenssens E.M."/>
            <person name="Foster-Nyarko E."/>
            <person name="Jarju S."/>
            <person name="Secka A."/>
            <person name="Antonio M."/>
            <person name="Oren A."/>
            <person name="Chaudhuri R.R."/>
            <person name="La Ragione R."/>
            <person name="Hildebrand F."/>
            <person name="Pallen M.J."/>
        </authorList>
    </citation>
    <scope>NUCLEOTIDE SEQUENCE</scope>
    <source>
        <strain evidence="2">15467</strain>
    </source>
</reference>
<feature type="transmembrane region" description="Helical" evidence="1">
    <location>
        <begin position="144"/>
        <end position="162"/>
    </location>
</feature>
<feature type="transmembrane region" description="Helical" evidence="1">
    <location>
        <begin position="56"/>
        <end position="79"/>
    </location>
</feature>
<comment type="caution">
    <text evidence="2">The sequence shown here is derived from an EMBL/GenBank/DDBJ whole genome shotgun (WGS) entry which is preliminary data.</text>
</comment>
<sequence>MIQAIFYKEWIKLHRYVLLALAVTVAMTGYCMLRIDRAMELNGAAHIWEVMVMKDAIFIDSLEYVPLIAGILAALVQFMPEMQRKCLKLTLHLPCPQKKMLFTMSGTGALLLLLCFAANFALMLGYLGSVLPRELVCNILSAAAPWYLAGLAAYLLTSWICLEPTWKMRIFNILVAALIIRVYFLGSAPKAYNGFLPWLTLYTLALSLLSWISVVRFKAGRQD</sequence>
<dbReference type="Proteomes" id="UP000823635">
    <property type="component" value="Unassembled WGS sequence"/>
</dbReference>
<reference evidence="2" key="1">
    <citation type="submission" date="2020-10" db="EMBL/GenBank/DDBJ databases">
        <authorList>
            <person name="Gilroy R."/>
        </authorList>
    </citation>
    <scope>NUCLEOTIDE SEQUENCE</scope>
    <source>
        <strain evidence="2">15467</strain>
    </source>
</reference>
<keyword evidence="1" id="KW-0812">Transmembrane</keyword>
<protein>
    <submittedName>
        <fullName evidence="2">Uncharacterized protein</fullName>
    </submittedName>
</protein>
<evidence type="ECO:0000313" key="2">
    <source>
        <dbReference type="EMBL" id="MBO8429056.1"/>
    </source>
</evidence>
<feature type="transmembrane region" description="Helical" evidence="1">
    <location>
        <begin position="100"/>
        <end position="124"/>
    </location>
</feature>
<dbReference type="EMBL" id="JADINB010000085">
    <property type="protein sequence ID" value="MBO8429056.1"/>
    <property type="molecule type" value="Genomic_DNA"/>
</dbReference>